<reference evidence="2" key="1">
    <citation type="journal article" date="2023" name="G3 (Bethesda)">
        <title>Genome assembly and association tests identify interacting loci associated with vigor, precocity, and sex in interspecific pistachio rootstocks.</title>
        <authorList>
            <person name="Palmer W."/>
            <person name="Jacygrad E."/>
            <person name="Sagayaradj S."/>
            <person name="Cavanaugh K."/>
            <person name="Han R."/>
            <person name="Bertier L."/>
            <person name="Beede B."/>
            <person name="Kafkas S."/>
            <person name="Golino D."/>
            <person name="Preece J."/>
            <person name="Michelmore R."/>
        </authorList>
    </citation>
    <scope>NUCLEOTIDE SEQUENCE [LARGE SCALE GENOMIC DNA]</scope>
</reference>
<evidence type="ECO:0000313" key="1">
    <source>
        <dbReference type="EMBL" id="KAJ0098769.1"/>
    </source>
</evidence>
<organism evidence="1 2">
    <name type="scientific">Pistacia atlantica</name>
    <dbReference type="NCBI Taxonomy" id="434234"/>
    <lineage>
        <taxon>Eukaryota</taxon>
        <taxon>Viridiplantae</taxon>
        <taxon>Streptophyta</taxon>
        <taxon>Embryophyta</taxon>
        <taxon>Tracheophyta</taxon>
        <taxon>Spermatophyta</taxon>
        <taxon>Magnoliopsida</taxon>
        <taxon>eudicotyledons</taxon>
        <taxon>Gunneridae</taxon>
        <taxon>Pentapetalae</taxon>
        <taxon>rosids</taxon>
        <taxon>malvids</taxon>
        <taxon>Sapindales</taxon>
        <taxon>Anacardiaceae</taxon>
        <taxon>Pistacia</taxon>
    </lineage>
</organism>
<comment type="caution">
    <text evidence="1">The sequence shown here is derived from an EMBL/GenBank/DDBJ whole genome shotgun (WGS) entry which is preliminary data.</text>
</comment>
<accession>A0ACC1BIK5</accession>
<name>A0ACC1BIK5_9ROSI</name>
<keyword evidence="2" id="KW-1185">Reference proteome</keyword>
<dbReference type="EMBL" id="CM047900">
    <property type="protein sequence ID" value="KAJ0098769.1"/>
    <property type="molecule type" value="Genomic_DNA"/>
</dbReference>
<dbReference type="Proteomes" id="UP001164250">
    <property type="component" value="Chromosome 4"/>
</dbReference>
<sequence>MLKLCTYLNLPCSRQIPAVKGNEAESLENLCNAKDPIFSLPASDPCIGFRVFSAHTTMEENHLSTLVSSIQKTVLTSLLRFWVSAKMSSGRSAFRLSKPLIGEDGKIYACSEKTLFAFESNGSIAWSLDLDFKCNIGMAPVHGGKGKIYLAAEDTVFKVDFMKMGPSESATQVFFGGGPGKEGAGEIIGLAVSTLSSAVFINVKNRGLFAFMTHGEVLWSAGPVQYQSDYHQGCRKTVTDCYFTKYPVIDQCEANVYVRSFHP</sequence>
<proteinExistence type="predicted"/>
<gene>
    <name evidence="1" type="ORF">Patl1_21517</name>
</gene>
<protein>
    <submittedName>
        <fullName evidence="1">Uncharacterized protein</fullName>
    </submittedName>
</protein>
<evidence type="ECO:0000313" key="2">
    <source>
        <dbReference type="Proteomes" id="UP001164250"/>
    </source>
</evidence>